<evidence type="ECO:0000256" key="8">
    <source>
        <dbReference type="ARBA" id="ARBA00037998"/>
    </source>
</evidence>
<evidence type="ECO:0000256" key="4">
    <source>
        <dbReference type="ARBA" id="ARBA00022692"/>
    </source>
</evidence>
<feature type="transmembrane region" description="Helical" evidence="9">
    <location>
        <begin position="204"/>
        <end position="227"/>
    </location>
</feature>
<name>A0A381PAF6_9ZZZZ</name>
<evidence type="ECO:0000256" key="7">
    <source>
        <dbReference type="ARBA" id="ARBA00023136"/>
    </source>
</evidence>
<keyword evidence="4 9" id="KW-0812">Transmembrane</keyword>
<feature type="transmembrane region" description="Helical" evidence="9">
    <location>
        <begin position="154"/>
        <end position="174"/>
    </location>
</feature>
<dbReference type="AlphaFoldDB" id="A0A381PAF6"/>
<comment type="subcellular location">
    <subcellularLocation>
        <location evidence="1">Cell membrane</location>
        <topology evidence="1">Multi-pass membrane protein</topology>
    </subcellularLocation>
</comment>
<evidence type="ECO:0000256" key="9">
    <source>
        <dbReference type="SAM" id="Phobius"/>
    </source>
</evidence>
<dbReference type="PANTHER" id="PTHR11795:SF451">
    <property type="entry name" value="ABC TRANSPORTER PERMEASE PROTEIN"/>
    <property type="match status" value="1"/>
</dbReference>
<keyword evidence="2" id="KW-0813">Transport</keyword>
<feature type="transmembrane region" description="Helical" evidence="9">
    <location>
        <begin position="233"/>
        <end position="250"/>
    </location>
</feature>
<dbReference type="InterPro" id="IPR052157">
    <property type="entry name" value="BCAA_transport_permease"/>
</dbReference>
<evidence type="ECO:0000256" key="3">
    <source>
        <dbReference type="ARBA" id="ARBA00022475"/>
    </source>
</evidence>
<feature type="transmembrane region" description="Helical" evidence="9">
    <location>
        <begin position="38"/>
        <end position="57"/>
    </location>
</feature>
<evidence type="ECO:0000256" key="5">
    <source>
        <dbReference type="ARBA" id="ARBA00022970"/>
    </source>
</evidence>
<dbReference type="GO" id="GO:0005886">
    <property type="term" value="C:plasma membrane"/>
    <property type="evidence" value="ECO:0007669"/>
    <property type="project" value="UniProtKB-SubCell"/>
</dbReference>
<keyword evidence="7 9" id="KW-0472">Membrane</keyword>
<dbReference type="PANTHER" id="PTHR11795">
    <property type="entry name" value="BRANCHED-CHAIN AMINO ACID TRANSPORT SYSTEM PERMEASE PROTEIN LIVH"/>
    <property type="match status" value="1"/>
</dbReference>
<dbReference type="EMBL" id="UINC01000928">
    <property type="protein sequence ID" value="SUZ63956.1"/>
    <property type="molecule type" value="Genomic_DNA"/>
</dbReference>
<dbReference type="GO" id="GO:0022857">
    <property type="term" value="F:transmembrane transporter activity"/>
    <property type="evidence" value="ECO:0007669"/>
    <property type="project" value="InterPro"/>
</dbReference>
<accession>A0A381PAF6</accession>
<keyword evidence="3" id="KW-1003">Cell membrane</keyword>
<proteinExistence type="inferred from homology"/>
<protein>
    <recommendedName>
        <fullName evidence="11">Branched-chain amino acid ABC transporter permease</fullName>
    </recommendedName>
</protein>
<feature type="transmembrane region" description="Helical" evidence="9">
    <location>
        <begin position="95"/>
        <end position="114"/>
    </location>
</feature>
<dbReference type="GO" id="GO:0006865">
    <property type="term" value="P:amino acid transport"/>
    <property type="evidence" value="ECO:0007669"/>
    <property type="project" value="UniProtKB-KW"/>
</dbReference>
<evidence type="ECO:0000256" key="1">
    <source>
        <dbReference type="ARBA" id="ARBA00004651"/>
    </source>
</evidence>
<evidence type="ECO:0000313" key="10">
    <source>
        <dbReference type="EMBL" id="SUZ63956.1"/>
    </source>
</evidence>
<keyword evidence="5" id="KW-0029">Amino-acid transport</keyword>
<evidence type="ECO:0008006" key="11">
    <source>
        <dbReference type="Google" id="ProtNLM"/>
    </source>
</evidence>
<reference evidence="10" key="1">
    <citation type="submission" date="2018-05" db="EMBL/GenBank/DDBJ databases">
        <authorList>
            <person name="Lanie J.A."/>
            <person name="Ng W.-L."/>
            <person name="Kazmierczak K.M."/>
            <person name="Andrzejewski T.M."/>
            <person name="Davidsen T.M."/>
            <person name="Wayne K.J."/>
            <person name="Tettelin H."/>
            <person name="Glass J.I."/>
            <person name="Rusch D."/>
            <person name="Podicherti R."/>
            <person name="Tsui H.-C.T."/>
            <person name="Winkler M.E."/>
        </authorList>
    </citation>
    <scope>NUCLEOTIDE SEQUENCE</scope>
</reference>
<gene>
    <name evidence="10" type="ORF">METZ01_LOCUS16810</name>
</gene>
<dbReference type="InterPro" id="IPR001851">
    <property type="entry name" value="ABC_transp_permease"/>
</dbReference>
<evidence type="ECO:0000256" key="6">
    <source>
        <dbReference type="ARBA" id="ARBA00022989"/>
    </source>
</evidence>
<comment type="similarity">
    <text evidence="8">Belongs to the binding-protein-dependent transport system permease family. LivHM subfamily.</text>
</comment>
<feature type="transmembrane region" description="Helical" evidence="9">
    <location>
        <begin position="63"/>
        <end position="83"/>
    </location>
</feature>
<feature type="transmembrane region" description="Helical" evidence="9">
    <location>
        <begin position="282"/>
        <end position="302"/>
    </location>
</feature>
<sequence>MNWNFDILPDFIFNGLSLGAIYGTVALALVLIFKATTLINFATGELAMLGAFLVYVLHMEQGLWLWLSMLIAMGLSAGLGILIERSLTRPFDPSDHLPVVLITLGLFLIINAVAGDIWNYQVRILSNPFGKFPSWVPNVGGDRFLMVFGSRLKYQSIGIWVTLALALFILGLILNRTKAGLAFRAVSSNVESARLVGVHTGRTLGFGWAIASAFGTLGAVLVAPQLGGVNPNMMATILIYALAGAALGGLDSLGGAVLGGILVGIIQAVFVTWAGVVVMGQLYMSILQLAAAFLVILIVLLFRPSGMFGTRRVERV</sequence>
<feature type="transmembrane region" description="Helical" evidence="9">
    <location>
        <begin position="257"/>
        <end position="276"/>
    </location>
</feature>
<dbReference type="CDD" id="cd06582">
    <property type="entry name" value="TM_PBP1_LivH_like"/>
    <property type="match status" value="1"/>
</dbReference>
<evidence type="ECO:0000256" key="2">
    <source>
        <dbReference type="ARBA" id="ARBA00022448"/>
    </source>
</evidence>
<feature type="transmembrane region" description="Helical" evidence="9">
    <location>
        <begin position="12"/>
        <end position="33"/>
    </location>
</feature>
<keyword evidence="6 9" id="KW-1133">Transmembrane helix</keyword>
<organism evidence="10">
    <name type="scientific">marine metagenome</name>
    <dbReference type="NCBI Taxonomy" id="408172"/>
    <lineage>
        <taxon>unclassified sequences</taxon>
        <taxon>metagenomes</taxon>
        <taxon>ecological metagenomes</taxon>
    </lineage>
</organism>
<dbReference type="Pfam" id="PF02653">
    <property type="entry name" value="BPD_transp_2"/>
    <property type="match status" value="1"/>
</dbReference>